<sequence length="1143" mass="127301">MDNFLCLYSPRTVPCRSLEYAVSAGTAKEASNITVFIEDSSLFLQDSVMLKQHHYIFMIGHSSEADIVTIKCNGNSGLIFKDISQVKASNMKFIDCGSHALLFVNCSLELTNVFLEGSIGSGVVIFRAHKYAKLDNVCFIRNVNGGLVIKERYRDYRFRGDNSNVSVILNTVHFINNTAFGGAGLLVDVSGRRKHNITISSSTFTSNTATRGGGVFLNACRNCRITFTQTNFSLNSAVAGGGMSAALAGHENVTFQNCLFLHNKAYKGAALHIQGTATSHTVYISDTSFMHNTIEHSTNITTLVSEYGTIVSHYSSLWLGGDSSITNNAASGITIGGPVTVSIGGNANFTSNTGMNGGAIALYDGSSIIIRKGLEAFFASNSAVNKGPALYFSHVVPRRAENCFLLFEDNKNGQSLSKECNCSMTFVDNLLSSGLNGSIYIASFNVCSSVSPHVDLSDVLCSGEWDYRGNLCKDQIMTGPSVIINDSLFTALSGKETDIPIQTYDESGHEVTLITPVVFVSFDDKNSSEETIYANYVEASTPFIVPKMSFASKNGLNHSKVITFWSVGDTTATTKVTAYIRRCPPGNYFNRTNHKCLCVKSQYFIKCHSDWSSHFFYLKGGWLMYYDFSSDSIFVSSQQFYQPLIAPAVDEEWIDNYMDLDKLKSMSALNEFSCGRMKREGILCSRCQEGYSTAVNSYNFICVKCSSNGMWKRIIYFLLLNVLPGIVFCFVLTLFSVRVSSDRMNAFVIYSQIISHPFIVTQLQYQFHQLDSNWGSVLFHLVTVPYGFWNLDFFKTLLPPFCLSPGMTNIHVWTLQYLSAGLPLGLTLILILLSNLYDCGCKPLLLLARPLYLSMGKLKRYWNIKVNMINVFATFFLLSYTKLLYTSASLLSPVTVYIYETVESYEPTIATKVYLQPDYFFFGDKHLPYSITAILLLFLLLLPPILLIGHSKRLFSRCRCPFQLSVAAFADVFYGSYKDGVSHGEKDCRYFAGIDLISRLVIVTILNTPFGDNIRYLVLPLALATGIILVTYIQPYRQKWANLIHGIFLSILISIVMTFSPVNSSYGPLGSSIALVVIAWIFAMIPMFYILLYALRNAYKRARGFYMGRNTKHCDVTLSDSIPYRLINNNNNNNKKNNNNDNN</sequence>
<feature type="transmembrane region" description="Helical" evidence="1">
    <location>
        <begin position="861"/>
        <end position="880"/>
    </location>
</feature>
<feature type="transmembrane region" description="Helical" evidence="1">
    <location>
        <begin position="817"/>
        <end position="840"/>
    </location>
</feature>
<dbReference type="EnsemblMetazoa" id="Aqu2.1.41554_001">
    <property type="protein sequence ID" value="Aqu2.1.41554_001"/>
    <property type="gene ID" value="Aqu2.1.41554"/>
</dbReference>
<feature type="transmembrane region" description="Helical" evidence="1">
    <location>
        <begin position="990"/>
        <end position="1008"/>
    </location>
</feature>
<feature type="transmembrane region" description="Helical" evidence="1">
    <location>
        <begin position="714"/>
        <end position="735"/>
    </location>
</feature>
<dbReference type="OrthoDB" id="5989148at2759"/>
<keyword evidence="1" id="KW-0812">Transmembrane</keyword>
<name>A0A1X7VNU0_AMPQE</name>
<dbReference type="InParanoid" id="A0A1X7VNU0"/>
<proteinExistence type="predicted"/>
<protein>
    <submittedName>
        <fullName evidence="2">Uncharacterized protein</fullName>
    </submittedName>
</protein>
<dbReference type="InterPro" id="IPR011050">
    <property type="entry name" value="Pectin_lyase_fold/virulence"/>
</dbReference>
<feature type="transmembrane region" description="Helical" evidence="1">
    <location>
        <begin position="1014"/>
        <end position="1033"/>
    </location>
</feature>
<dbReference type="SUPFAM" id="SSF51126">
    <property type="entry name" value="Pectin lyase-like"/>
    <property type="match status" value="1"/>
</dbReference>
<feature type="transmembrane region" description="Helical" evidence="1">
    <location>
        <begin position="1040"/>
        <end position="1060"/>
    </location>
</feature>
<keyword evidence="1" id="KW-0472">Membrane</keyword>
<keyword evidence="1" id="KW-1133">Transmembrane helix</keyword>
<evidence type="ECO:0000313" key="2">
    <source>
        <dbReference type="EnsemblMetazoa" id="Aqu2.1.41554_001"/>
    </source>
</evidence>
<accession>A0A1X7VNU0</accession>
<evidence type="ECO:0000256" key="1">
    <source>
        <dbReference type="SAM" id="Phobius"/>
    </source>
</evidence>
<organism evidence="2">
    <name type="scientific">Amphimedon queenslandica</name>
    <name type="common">Sponge</name>
    <dbReference type="NCBI Taxonomy" id="400682"/>
    <lineage>
        <taxon>Eukaryota</taxon>
        <taxon>Metazoa</taxon>
        <taxon>Porifera</taxon>
        <taxon>Demospongiae</taxon>
        <taxon>Heteroscleromorpha</taxon>
        <taxon>Haplosclerida</taxon>
        <taxon>Niphatidae</taxon>
        <taxon>Amphimedon</taxon>
    </lineage>
</organism>
<reference evidence="2" key="1">
    <citation type="submission" date="2017-05" db="UniProtKB">
        <authorList>
            <consortium name="EnsemblMetazoa"/>
        </authorList>
    </citation>
    <scope>IDENTIFICATION</scope>
</reference>
<feature type="transmembrane region" description="Helical" evidence="1">
    <location>
        <begin position="927"/>
        <end position="949"/>
    </location>
</feature>
<feature type="transmembrane region" description="Helical" evidence="1">
    <location>
        <begin position="1072"/>
        <end position="1095"/>
    </location>
</feature>
<dbReference type="AlphaFoldDB" id="A0A1X7VNU0"/>